<reference evidence="6 7" key="1">
    <citation type="submission" date="2019-03" db="EMBL/GenBank/DDBJ databases">
        <title>Draft genome sequence of Xylaria hypoxylon DSM 108379, a ubiquitous saprotrophic-parasitic fungi on hardwood.</title>
        <authorList>
            <person name="Buettner E."/>
            <person name="Leonhardt S."/>
            <person name="Gebauer A.M."/>
            <person name="Liers C."/>
            <person name="Hofrichter M."/>
            <person name="Kellner H."/>
        </authorList>
    </citation>
    <scope>NUCLEOTIDE SEQUENCE [LARGE SCALE GENOMIC DNA]</scope>
    <source>
        <strain evidence="6 7">DSM 108379</strain>
    </source>
</reference>
<sequence>MTGLRAALDCIDRLSSTTGTSSGCYVIVEDPRPEYIEVLGSRLDVNPLFFAGHIDTVYRSAERDAPPISMALYPSQLASQEFIHIHYQRSFRSPYDMSTGHRKMNLTGNVVRLLRWTTTIDQYRVGLARGCCSIYRKILANQRWICLILVDAEINLARIGNPAKIYSPFATFNGFRLEDLKPITTYSIFCKETAGLKREPRSLRENLLELLGADPPGLSCDPPSILSLIYFPARLILVEWVMYTSVMDRCVKHFERVFETPADGIPTMTSEDLKELHRWRRRSEQSLQKLDHLANFVNFWRTQEPDHPQFKFLAGDLDFAAKKIKKCDDAFKAMVPTVMSMIQIFESRKSIEENLHIKRLTVIAMIFVPLAYIATLFSMAGGYAPGQDKFWVYFTVALPALLLVFAAVQWPRISGLFISTVGALRRHIF</sequence>
<feature type="transmembrane region" description="Helical" evidence="5">
    <location>
        <begin position="360"/>
        <end position="384"/>
    </location>
</feature>
<comment type="caution">
    <text evidence="6">The sequence shown here is derived from an EMBL/GenBank/DDBJ whole genome shotgun (WGS) entry which is preliminary data.</text>
</comment>
<gene>
    <name evidence="6" type="ORF">E0Z10_g2186</name>
</gene>
<organism evidence="6 7">
    <name type="scientific">Xylaria hypoxylon</name>
    <dbReference type="NCBI Taxonomy" id="37992"/>
    <lineage>
        <taxon>Eukaryota</taxon>
        <taxon>Fungi</taxon>
        <taxon>Dikarya</taxon>
        <taxon>Ascomycota</taxon>
        <taxon>Pezizomycotina</taxon>
        <taxon>Sordariomycetes</taxon>
        <taxon>Xylariomycetidae</taxon>
        <taxon>Xylariales</taxon>
        <taxon>Xylariaceae</taxon>
        <taxon>Xylaria</taxon>
    </lineage>
</organism>
<protein>
    <submittedName>
        <fullName evidence="6">Uncharacterized protein</fullName>
    </submittedName>
</protein>
<evidence type="ECO:0000313" key="7">
    <source>
        <dbReference type="Proteomes" id="UP000297716"/>
    </source>
</evidence>
<evidence type="ECO:0000256" key="4">
    <source>
        <dbReference type="ARBA" id="ARBA00023136"/>
    </source>
</evidence>
<dbReference type="OrthoDB" id="5428055at2759"/>
<evidence type="ECO:0000256" key="2">
    <source>
        <dbReference type="ARBA" id="ARBA00022692"/>
    </source>
</evidence>
<dbReference type="Proteomes" id="UP000297716">
    <property type="component" value="Unassembled WGS sequence"/>
</dbReference>
<keyword evidence="7" id="KW-1185">Reference proteome</keyword>
<keyword evidence="4 5" id="KW-0472">Membrane</keyword>
<dbReference type="Gene3D" id="1.20.58.340">
    <property type="entry name" value="Magnesium transport protein CorA, transmembrane region"/>
    <property type="match status" value="1"/>
</dbReference>
<keyword evidence="3 5" id="KW-1133">Transmembrane helix</keyword>
<dbReference type="AlphaFoldDB" id="A0A4Z0YQL4"/>
<evidence type="ECO:0000256" key="5">
    <source>
        <dbReference type="SAM" id="Phobius"/>
    </source>
</evidence>
<evidence type="ECO:0000256" key="3">
    <source>
        <dbReference type="ARBA" id="ARBA00022989"/>
    </source>
</evidence>
<dbReference type="GO" id="GO:0016020">
    <property type="term" value="C:membrane"/>
    <property type="evidence" value="ECO:0007669"/>
    <property type="project" value="UniProtKB-SubCell"/>
</dbReference>
<evidence type="ECO:0000256" key="1">
    <source>
        <dbReference type="ARBA" id="ARBA00004141"/>
    </source>
</evidence>
<dbReference type="InterPro" id="IPR002523">
    <property type="entry name" value="MgTranspt_CorA/ZnTranspt_ZntB"/>
</dbReference>
<dbReference type="SUPFAM" id="SSF144083">
    <property type="entry name" value="Magnesium transport protein CorA, transmembrane region"/>
    <property type="match status" value="1"/>
</dbReference>
<comment type="subcellular location">
    <subcellularLocation>
        <location evidence="1">Membrane</location>
        <topology evidence="1">Multi-pass membrane protein</topology>
    </subcellularLocation>
</comment>
<dbReference type="STRING" id="37992.A0A4Z0YQL4"/>
<dbReference type="GO" id="GO:0046873">
    <property type="term" value="F:metal ion transmembrane transporter activity"/>
    <property type="evidence" value="ECO:0007669"/>
    <property type="project" value="InterPro"/>
</dbReference>
<name>A0A4Z0YQL4_9PEZI</name>
<dbReference type="PROSITE" id="PS51257">
    <property type="entry name" value="PROKAR_LIPOPROTEIN"/>
    <property type="match status" value="1"/>
</dbReference>
<accession>A0A4Z0YQL4</accession>
<dbReference type="InterPro" id="IPR045863">
    <property type="entry name" value="CorA_TM1_TM2"/>
</dbReference>
<dbReference type="EMBL" id="SKBN01000025">
    <property type="protein sequence ID" value="TGJ86629.1"/>
    <property type="molecule type" value="Genomic_DNA"/>
</dbReference>
<proteinExistence type="predicted"/>
<feature type="transmembrane region" description="Helical" evidence="5">
    <location>
        <begin position="390"/>
        <end position="408"/>
    </location>
</feature>
<keyword evidence="2 5" id="KW-0812">Transmembrane</keyword>
<evidence type="ECO:0000313" key="6">
    <source>
        <dbReference type="EMBL" id="TGJ86629.1"/>
    </source>
</evidence>
<dbReference type="Pfam" id="PF01544">
    <property type="entry name" value="CorA"/>
    <property type="match status" value="1"/>
</dbReference>